<evidence type="ECO:0000313" key="4">
    <source>
        <dbReference type="Proteomes" id="UP000006727"/>
    </source>
</evidence>
<reference evidence="3" key="3">
    <citation type="submission" date="2020-12" db="UniProtKB">
        <authorList>
            <consortium name="EnsemblPlants"/>
        </authorList>
    </citation>
    <scope>IDENTIFICATION</scope>
</reference>
<gene>
    <name evidence="2" type="ORF">PHYPA_031026</name>
</gene>
<keyword evidence="1" id="KW-0812">Transmembrane</keyword>
<evidence type="ECO:0000313" key="3">
    <source>
        <dbReference type="EnsemblPlants" id="PAC:32952358.CDS.1"/>
    </source>
</evidence>
<dbReference type="PaxDb" id="3218-PP1S214_76V6.1"/>
<organism evidence="2">
    <name type="scientific">Physcomitrium patens</name>
    <name type="common">Spreading-leaved earth moss</name>
    <name type="synonym">Physcomitrella patens</name>
    <dbReference type="NCBI Taxonomy" id="3218"/>
    <lineage>
        <taxon>Eukaryota</taxon>
        <taxon>Viridiplantae</taxon>
        <taxon>Streptophyta</taxon>
        <taxon>Embryophyta</taxon>
        <taxon>Bryophyta</taxon>
        <taxon>Bryophytina</taxon>
        <taxon>Bryopsida</taxon>
        <taxon>Funariidae</taxon>
        <taxon>Funariales</taxon>
        <taxon>Funariaceae</taxon>
        <taxon>Physcomitrium</taxon>
    </lineage>
</organism>
<protein>
    <submittedName>
        <fullName evidence="2 3">Uncharacterized protein</fullName>
    </submittedName>
</protein>
<reference evidence="2 4" key="1">
    <citation type="journal article" date="2008" name="Science">
        <title>The Physcomitrella genome reveals evolutionary insights into the conquest of land by plants.</title>
        <authorList>
            <person name="Rensing S."/>
            <person name="Lang D."/>
            <person name="Zimmer A."/>
            <person name="Terry A."/>
            <person name="Salamov A."/>
            <person name="Shapiro H."/>
            <person name="Nishiyama T."/>
            <person name="Perroud P.-F."/>
            <person name="Lindquist E."/>
            <person name="Kamisugi Y."/>
            <person name="Tanahashi T."/>
            <person name="Sakakibara K."/>
            <person name="Fujita T."/>
            <person name="Oishi K."/>
            <person name="Shin-I T."/>
            <person name="Kuroki Y."/>
            <person name="Toyoda A."/>
            <person name="Suzuki Y."/>
            <person name="Hashimoto A."/>
            <person name="Yamaguchi K."/>
            <person name="Sugano A."/>
            <person name="Kohara Y."/>
            <person name="Fujiyama A."/>
            <person name="Anterola A."/>
            <person name="Aoki S."/>
            <person name="Ashton N."/>
            <person name="Barbazuk W.B."/>
            <person name="Barker E."/>
            <person name="Bennetzen J."/>
            <person name="Bezanilla M."/>
            <person name="Blankenship R."/>
            <person name="Cho S.H."/>
            <person name="Dutcher S."/>
            <person name="Estelle M."/>
            <person name="Fawcett J.A."/>
            <person name="Gundlach H."/>
            <person name="Hanada K."/>
            <person name="Heyl A."/>
            <person name="Hicks K.A."/>
            <person name="Hugh J."/>
            <person name="Lohr M."/>
            <person name="Mayer K."/>
            <person name="Melkozernov A."/>
            <person name="Murata T."/>
            <person name="Nelson D."/>
            <person name="Pils B."/>
            <person name="Prigge M."/>
            <person name="Reiss B."/>
            <person name="Renner T."/>
            <person name="Rombauts S."/>
            <person name="Rushton P."/>
            <person name="Sanderfoot A."/>
            <person name="Schween G."/>
            <person name="Shiu S.-H."/>
            <person name="Stueber K."/>
            <person name="Theodoulou F.L."/>
            <person name="Tu H."/>
            <person name="Van de Peer Y."/>
            <person name="Verrier P.J."/>
            <person name="Waters E."/>
            <person name="Wood A."/>
            <person name="Yang L."/>
            <person name="Cove D."/>
            <person name="Cuming A."/>
            <person name="Hasebe M."/>
            <person name="Lucas S."/>
            <person name="Mishler D.B."/>
            <person name="Reski R."/>
            <person name="Grigoriev I."/>
            <person name="Quatrano R.S."/>
            <person name="Boore J.L."/>
        </authorList>
    </citation>
    <scope>NUCLEOTIDE SEQUENCE [LARGE SCALE GENOMIC DNA]</scope>
    <source>
        <strain evidence="3 4">cv. Gransden 2004</strain>
    </source>
</reference>
<sequence length="53" mass="5629">MAIAAAAAVVGFQVVLSILIILCSISLMWPSVVVRPSGVTSEGKKRLADLFWL</sequence>
<evidence type="ECO:0000313" key="2">
    <source>
        <dbReference type="EMBL" id="PNR26451.1"/>
    </source>
</evidence>
<dbReference type="AlphaFoldDB" id="A0A2K1IAZ2"/>
<accession>A0A2K1IAZ2</accession>
<dbReference type="InParanoid" id="A0A2K1IAZ2"/>
<dbReference type="Gramene" id="Pp3c27_6900V3.1">
    <property type="protein sequence ID" value="PAC:32952358.CDS.1"/>
    <property type="gene ID" value="Pp3c27_6900"/>
</dbReference>
<reference evidence="2 4" key="2">
    <citation type="journal article" date="2018" name="Plant J.">
        <title>The Physcomitrella patens chromosome-scale assembly reveals moss genome structure and evolution.</title>
        <authorList>
            <person name="Lang D."/>
            <person name="Ullrich K.K."/>
            <person name="Murat F."/>
            <person name="Fuchs J."/>
            <person name="Jenkins J."/>
            <person name="Haas F.B."/>
            <person name="Piednoel M."/>
            <person name="Gundlach H."/>
            <person name="Van Bel M."/>
            <person name="Meyberg R."/>
            <person name="Vives C."/>
            <person name="Morata J."/>
            <person name="Symeonidi A."/>
            <person name="Hiss M."/>
            <person name="Muchero W."/>
            <person name="Kamisugi Y."/>
            <person name="Saleh O."/>
            <person name="Blanc G."/>
            <person name="Decker E.L."/>
            <person name="van Gessel N."/>
            <person name="Grimwood J."/>
            <person name="Hayes R.D."/>
            <person name="Graham S.W."/>
            <person name="Gunter L.E."/>
            <person name="McDaniel S.F."/>
            <person name="Hoernstein S.N.W."/>
            <person name="Larsson A."/>
            <person name="Li F.W."/>
            <person name="Perroud P.F."/>
            <person name="Phillips J."/>
            <person name="Ranjan P."/>
            <person name="Rokshar D.S."/>
            <person name="Rothfels C.J."/>
            <person name="Schneider L."/>
            <person name="Shu S."/>
            <person name="Stevenson D.W."/>
            <person name="Thummler F."/>
            <person name="Tillich M."/>
            <person name="Villarreal Aguilar J.C."/>
            <person name="Widiez T."/>
            <person name="Wong G.K."/>
            <person name="Wymore A."/>
            <person name="Zhang Y."/>
            <person name="Zimmer A.D."/>
            <person name="Quatrano R.S."/>
            <person name="Mayer K.F.X."/>
            <person name="Goodstein D."/>
            <person name="Casacuberta J.M."/>
            <person name="Vandepoele K."/>
            <person name="Reski R."/>
            <person name="Cuming A.C."/>
            <person name="Tuskan G.A."/>
            <person name="Maumus F."/>
            <person name="Salse J."/>
            <person name="Schmutz J."/>
            <person name="Rensing S.A."/>
        </authorList>
    </citation>
    <scope>NUCLEOTIDE SEQUENCE [LARGE SCALE GENOMIC DNA]</scope>
    <source>
        <strain evidence="3 4">cv. Gransden 2004</strain>
    </source>
</reference>
<keyword evidence="1" id="KW-0472">Membrane</keyword>
<feature type="transmembrane region" description="Helical" evidence="1">
    <location>
        <begin position="6"/>
        <end position="29"/>
    </location>
</feature>
<keyword evidence="4" id="KW-1185">Reference proteome</keyword>
<dbReference type="Proteomes" id="UP000006727">
    <property type="component" value="Chromosome 27"/>
</dbReference>
<dbReference type="EMBL" id="ABEU02000027">
    <property type="protein sequence ID" value="PNR26451.1"/>
    <property type="molecule type" value="Genomic_DNA"/>
</dbReference>
<name>A0A2K1IAZ2_PHYPA</name>
<evidence type="ECO:0000256" key="1">
    <source>
        <dbReference type="SAM" id="Phobius"/>
    </source>
</evidence>
<dbReference type="EnsemblPlants" id="Pp3c27_6900V3.1">
    <property type="protein sequence ID" value="PAC:32952358.CDS.1"/>
    <property type="gene ID" value="Pp3c27_6900"/>
</dbReference>
<proteinExistence type="predicted"/>
<keyword evidence="1" id="KW-1133">Transmembrane helix</keyword>